<dbReference type="EMBL" id="JAJCIS010000031">
    <property type="protein sequence ID" value="MCB7389536.1"/>
    <property type="molecule type" value="Genomic_DNA"/>
</dbReference>
<keyword evidence="2" id="KW-1185">Reference proteome</keyword>
<evidence type="ECO:0000313" key="2">
    <source>
        <dbReference type="Proteomes" id="UP001299546"/>
    </source>
</evidence>
<name>A0ABS8DM51_9FIRM</name>
<dbReference type="Proteomes" id="UP001299546">
    <property type="component" value="Unassembled WGS sequence"/>
</dbReference>
<gene>
    <name evidence="1" type="ORF">LIZ65_19830</name>
</gene>
<proteinExistence type="predicted"/>
<comment type="caution">
    <text evidence="1">The sequence shown here is derived from an EMBL/GenBank/DDBJ whole genome shotgun (WGS) entry which is preliminary data.</text>
</comment>
<evidence type="ECO:0000313" key="1">
    <source>
        <dbReference type="EMBL" id="MCB7389536.1"/>
    </source>
</evidence>
<organism evidence="1 2">
    <name type="scientific">Bariatricus massiliensis</name>
    <dbReference type="NCBI Taxonomy" id="1745713"/>
    <lineage>
        <taxon>Bacteria</taxon>
        <taxon>Bacillati</taxon>
        <taxon>Bacillota</taxon>
        <taxon>Clostridia</taxon>
        <taxon>Lachnospirales</taxon>
        <taxon>Lachnospiraceae</taxon>
        <taxon>Bariatricus</taxon>
    </lineage>
</organism>
<sequence>MSITGIMCIAIKQVINDNVIGEIFTVYKEEPIPFHNLLDMVLKIDCLISDIEKLKAQGMKPVPRWTSDKFQTSWKSLYFFLIDVKYSQHSTWQGTMRYSGKAGEICFKSVLDLLKKMLDIMYMKPIMADMEKRKHG</sequence>
<protein>
    <submittedName>
        <fullName evidence="1">Uncharacterized protein</fullName>
    </submittedName>
</protein>
<reference evidence="1 2" key="1">
    <citation type="submission" date="2021-10" db="EMBL/GenBank/DDBJ databases">
        <title>Collection of gut derived symbiotic bacterial strains cultured from healthy donors.</title>
        <authorList>
            <person name="Lin H."/>
            <person name="Littmann E."/>
            <person name="Kohout C."/>
            <person name="Pamer E.G."/>
        </authorList>
    </citation>
    <scope>NUCLEOTIDE SEQUENCE [LARGE SCALE GENOMIC DNA]</scope>
    <source>
        <strain evidence="1 2">DFI.1.165</strain>
    </source>
</reference>
<dbReference type="RefSeq" id="WP_066732862.1">
    <property type="nucleotide sequence ID" value="NZ_JAJCIQ010000029.1"/>
</dbReference>
<accession>A0ABS8DM51</accession>